<proteinExistence type="predicted"/>
<gene>
    <name evidence="7" type="ORF">BDD43_3808</name>
</gene>
<reference evidence="7 8" key="1">
    <citation type="submission" date="2018-10" db="EMBL/GenBank/DDBJ databases">
        <title>Genomic Encyclopedia of Archaeal and Bacterial Type Strains, Phase II (KMG-II): from individual species to whole genera.</title>
        <authorList>
            <person name="Goeker M."/>
        </authorList>
    </citation>
    <scope>NUCLEOTIDE SEQUENCE [LARGE SCALE GENOMIC DNA]</scope>
    <source>
        <strain evidence="7 8">DSM 18602</strain>
    </source>
</reference>
<keyword evidence="5 6" id="KW-0472">Membrane</keyword>
<dbReference type="RefSeq" id="WP_121199072.1">
    <property type="nucleotide sequence ID" value="NZ_RBKU01000001.1"/>
</dbReference>
<evidence type="ECO:0000256" key="3">
    <source>
        <dbReference type="ARBA" id="ARBA00022692"/>
    </source>
</evidence>
<feature type="transmembrane region" description="Helical" evidence="6">
    <location>
        <begin position="271"/>
        <end position="293"/>
    </location>
</feature>
<evidence type="ECO:0000256" key="4">
    <source>
        <dbReference type="ARBA" id="ARBA00022989"/>
    </source>
</evidence>
<feature type="transmembrane region" description="Helical" evidence="6">
    <location>
        <begin position="236"/>
        <end position="259"/>
    </location>
</feature>
<feature type="transmembrane region" description="Helical" evidence="6">
    <location>
        <begin position="20"/>
        <end position="42"/>
    </location>
</feature>
<evidence type="ECO:0000256" key="6">
    <source>
        <dbReference type="SAM" id="Phobius"/>
    </source>
</evidence>
<organism evidence="7 8">
    <name type="scientific">Mucilaginibacter gracilis</name>
    <dbReference type="NCBI Taxonomy" id="423350"/>
    <lineage>
        <taxon>Bacteria</taxon>
        <taxon>Pseudomonadati</taxon>
        <taxon>Bacteroidota</taxon>
        <taxon>Sphingobacteriia</taxon>
        <taxon>Sphingobacteriales</taxon>
        <taxon>Sphingobacteriaceae</taxon>
        <taxon>Mucilaginibacter</taxon>
    </lineage>
</organism>
<dbReference type="Pfam" id="PF03631">
    <property type="entry name" value="Virul_fac_BrkB"/>
    <property type="match status" value="1"/>
</dbReference>
<feature type="transmembrane region" description="Helical" evidence="6">
    <location>
        <begin position="159"/>
        <end position="180"/>
    </location>
</feature>
<dbReference type="PANTHER" id="PTHR30213:SF0">
    <property type="entry name" value="UPF0761 MEMBRANE PROTEIN YIHY"/>
    <property type="match status" value="1"/>
</dbReference>
<evidence type="ECO:0000313" key="7">
    <source>
        <dbReference type="EMBL" id="RKR83597.1"/>
    </source>
</evidence>
<feature type="transmembrane region" description="Helical" evidence="6">
    <location>
        <begin position="54"/>
        <end position="79"/>
    </location>
</feature>
<dbReference type="AlphaFoldDB" id="A0A495J3R9"/>
<dbReference type="EMBL" id="RBKU01000001">
    <property type="protein sequence ID" value="RKR83597.1"/>
    <property type="molecule type" value="Genomic_DNA"/>
</dbReference>
<comment type="caution">
    <text evidence="7">The sequence shown here is derived from an EMBL/GenBank/DDBJ whole genome shotgun (WGS) entry which is preliminary data.</text>
</comment>
<comment type="subcellular location">
    <subcellularLocation>
        <location evidence="1">Cell membrane</location>
        <topology evidence="1">Multi-pass membrane protein</topology>
    </subcellularLocation>
</comment>
<feature type="transmembrane region" description="Helical" evidence="6">
    <location>
        <begin position="200"/>
        <end position="224"/>
    </location>
</feature>
<keyword evidence="8" id="KW-1185">Reference proteome</keyword>
<evidence type="ECO:0000256" key="1">
    <source>
        <dbReference type="ARBA" id="ARBA00004651"/>
    </source>
</evidence>
<accession>A0A495J3R9</accession>
<dbReference type="PANTHER" id="PTHR30213">
    <property type="entry name" value="INNER MEMBRANE PROTEIN YHJD"/>
    <property type="match status" value="1"/>
</dbReference>
<evidence type="ECO:0000256" key="2">
    <source>
        <dbReference type="ARBA" id="ARBA00022475"/>
    </source>
</evidence>
<dbReference type="InterPro" id="IPR017039">
    <property type="entry name" value="Virul_fac_BrkB"/>
</dbReference>
<sequence>MDWLHRNLLRLRFYRYILDWTKVIILPGFRPLPLYTVATFFFEEIKQESLVNKASSLAYSFLLAIFPGTIFLFTLIPYIPIHKFQKTLLDLLQLILPKNAYDVFQSTIIDIVKNQHGGLLSFGFLSAMFFATNGVHKLMRAFNKSSLLLETRTWLRRRWVALVLTMLILLSLIVGIFILVMSQSIISYIQFKLDTRGKFWIYLITLLRWFIVVILFFVTVSILYRYGPAHKRRWKFLSPGSIMATFLALLTSWGFTFYINHFSAYNKLYGSIGTLIVIMLWLYINSIIILVGFELNASIDLSKQNIKIAKPEYNRFKTKNAEIDRNQQREFTD</sequence>
<dbReference type="NCBIfam" id="TIGR00765">
    <property type="entry name" value="yihY_not_rbn"/>
    <property type="match status" value="1"/>
</dbReference>
<evidence type="ECO:0000256" key="5">
    <source>
        <dbReference type="ARBA" id="ARBA00023136"/>
    </source>
</evidence>
<evidence type="ECO:0000313" key="8">
    <source>
        <dbReference type="Proteomes" id="UP000268007"/>
    </source>
</evidence>
<dbReference type="Proteomes" id="UP000268007">
    <property type="component" value="Unassembled WGS sequence"/>
</dbReference>
<dbReference type="GO" id="GO:0005886">
    <property type="term" value="C:plasma membrane"/>
    <property type="evidence" value="ECO:0007669"/>
    <property type="project" value="UniProtKB-SubCell"/>
</dbReference>
<dbReference type="PIRSF" id="PIRSF035875">
    <property type="entry name" value="RNase_BN"/>
    <property type="match status" value="1"/>
</dbReference>
<protein>
    <submittedName>
        <fullName evidence="7">Membrane protein</fullName>
    </submittedName>
</protein>
<keyword evidence="4 6" id="KW-1133">Transmembrane helix</keyword>
<keyword evidence="3 6" id="KW-0812">Transmembrane</keyword>
<keyword evidence="2" id="KW-1003">Cell membrane</keyword>
<name>A0A495J3R9_9SPHI</name>
<dbReference type="OrthoDB" id="977385at2"/>